<dbReference type="Pfam" id="PF13898">
    <property type="entry name" value="MINDY-3_4_CD"/>
    <property type="match status" value="1"/>
</dbReference>
<feature type="compositionally biased region" description="Basic and acidic residues" evidence="9">
    <location>
        <begin position="100"/>
        <end position="110"/>
    </location>
</feature>
<feature type="region of interest" description="Disordered" evidence="9">
    <location>
        <begin position="81"/>
        <end position="134"/>
    </location>
</feature>
<evidence type="ECO:0000256" key="6">
    <source>
        <dbReference type="ARBA" id="ARBA00022807"/>
    </source>
</evidence>
<evidence type="ECO:0000256" key="3">
    <source>
        <dbReference type="ARBA" id="ARBA00022670"/>
    </source>
</evidence>
<comment type="caution">
    <text evidence="11">The sequence shown here is derived from an EMBL/GenBank/DDBJ whole genome shotgun (WGS) entry which is preliminary data.</text>
</comment>
<evidence type="ECO:0000256" key="8">
    <source>
        <dbReference type="RuleBase" id="RU367088"/>
    </source>
</evidence>
<accession>A0A9W9YAG4</accession>
<protein>
    <recommendedName>
        <fullName evidence="8">Ubiquitin carboxyl-terminal hydrolase MINDY</fullName>
        <ecNumber evidence="8">3.4.19.12</ecNumber>
    </recommendedName>
</protein>
<dbReference type="InterPro" id="IPR006594">
    <property type="entry name" value="LisH"/>
</dbReference>
<sequence length="721" mass="80486">MDDSIVTLAASLVREYLSRKGLKSTLQALDKEMPRTEDSISNRGQLAKEMHIEKHMKKNKELPEPFRTMLEVMVKFIKEQGGLSSSSSVGTDRTNQRPSSSRETRKETRSKTTAQPTNSDLINQPDKRNDTDDRKDYDDLLKRLEKPAKNVPSTKPSLFGNDLRTKASASESYKGNIHATPVYTSDTGGFIESLTATTPTSSSDPMAKLKSKRRLNNIGGPVVSSGLAGKRDARSRHSTGRLVSNSLPTKNIGSLFGDEDESKEMSITQSQKLDARDDYIDLPHNNTRNVSFEQIGKDRHQLAEVSPKQSRKSTSHKTSTRNQPVSNSRSQKARSSDLVFEDVDEDFDQELGQLSLGPKKIASVDVQSKPISLEIAMGLKNLIFGTATTSFTPEWRNQSFSFCDLYQLEYGIVQLKGGPCGVLAAVQGFVLKHLLFGGKKGDTKKKLQPSSRERTNAVTSAISEILWRAGDNRDATVALPTGGSNFFGAGRYKPDQLTEALVLYTFKSSESLHSFLSQNITQFESDKSSGCILLLYSVILSRSIQTVISDMDEPTNTLMGAHGYCTQEMVNLIITGKAVSNTFDNIIEIDTGGEKKNVFKGLEKQSDIGLMSLFEHYKSCEVGVNFKTPKYPIWVICSESHFSVLFSVDRNLLDDWKLEKKFDLYYYDGLARQDEEFRLTVDTTRECPDYKDTDLVPPLEHCIRTRWKNAVVDWNGSEPIL</sequence>
<gene>
    <name evidence="11" type="ORF">OS493_036367</name>
</gene>
<dbReference type="GO" id="GO:0071108">
    <property type="term" value="P:protein K48-linked deubiquitination"/>
    <property type="evidence" value="ECO:0007669"/>
    <property type="project" value="InterPro"/>
</dbReference>
<dbReference type="GO" id="GO:0006508">
    <property type="term" value="P:proteolysis"/>
    <property type="evidence" value="ECO:0007669"/>
    <property type="project" value="UniProtKB-KW"/>
</dbReference>
<comment type="catalytic activity">
    <reaction evidence="1 8">
        <text>Thiol-dependent hydrolysis of ester, thioester, amide, peptide and isopeptide bonds formed by the C-terminal Gly of ubiquitin (a 76-residue protein attached to proteins as an intracellular targeting signal).</text>
        <dbReference type="EC" id="3.4.19.12"/>
    </reaction>
</comment>
<evidence type="ECO:0000256" key="7">
    <source>
        <dbReference type="ARBA" id="ARBA00037630"/>
    </source>
</evidence>
<dbReference type="InterPro" id="IPR025257">
    <property type="entry name" value="MINDY-3/4_CD"/>
</dbReference>
<dbReference type="Proteomes" id="UP001163046">
    <property type="component" value="Unassembled WGS sequence"/>
</dbReference>
<name>A0A9W9YAG4_9CNID</name>
<evidence type="ECO:0000313" key="11">
    <source>
        <dbReference type="EMBL" id="KAJ7319204.1"/>
    </source>
</evidence>
<dbReference type="Pfam" id="PF26038">
    <property type="entry name" value="Dimer_MINDY4_N"/>
    <property type="match status" value="1"/>
</dbReference>
<dbReference type="InterPro" id="IPR059022">
    <property type="entry name" value="MINDY4_N"/>
</dbReference>
<dbReference type="EC" id="3.4.19.12" evidence="8"/>
<feature type="compositionally biased region" description="Polar residues" evidence="9">
    <location>
        <begin position="241"/>
        <end position="252"/>
    </location>
</feature>
<dbReference type="PANTHER" id="PTHR12473">
    <property type="entry name" value="UBIQUITIN CARBOXYL-TERMINAL HYDROLASE MINDY-4-RELATED"/>
    <property type="match status" value="1"/>
</dbReference>
<dbReference type="PANTHER" id="PTHR12473:SF8">
    <property type="entry name" value="UBIQUITIN CARBOXYL-TERMINAL HYDROLASE MINDY-4-RELATED"/>
    <property type="match status" value="1"/>
</dbReference>
<feature type="region of interest" description="Disordered" evidence="9">
    <location>
        <begin position="216"/>
        <end position="336"/>
    </location>
</feature>
<keyword evidence="12" id="KW-1185">Reference proteome</keyword>
<reference evidence="11" key="1">
    <citation type="submission" date="2023-01" db="EMBL/GenBank/DDBJ databases">
        <title>Genome assembly of the deep-sea coral Lophelia pertusa.</title>
        <authorList>
            <person name="Herrera S."/>
            <person name="Cordes E."/>
        </authorList>
    </citation>
    <scope>NUCLEOTIDE SEQUENCE</scope>
    <source>
        <strain evidence="11">USNM1676648</strain>
        <tissue evidence="11">Polyp</tissue>
    </source>
</reference>
<keyword evidence="6 8" id="KW-0788">Thiol protease</keyword>
<evidence type="ECO:0000313" key="12">
    <source>
        <dbReference type="Proteomes" id="UP001163046"/>
    </source>
</evidence>
<keyword evidence="5 8" id="KW-0378">Hydrolase</keyword>
<dbReference type="GO" id="GO:1990380">
    <property type="term" value="F:K48-linked deubiquitinase activity"/>
    <property type="evidence" value="ECO:0007669"/>
    <property type="project" value="UniProtKB-UniRule"/>
</dbReference>
<evidence type="ECO:0000259" key="10">
    <source>
        <dbReference type="SMART" id="SM01174"/>
    </source>
</evidence>
<dbReference type="GO" id="GO:0004843">
    <property type="term" value="F:cysteine-type deubiquitinase activity"/>
    <property type="evidence" value="ECO:0007669"/>
    <property type="project" value="UniProtKB-UniRule"/>
</dbReference>
<organism evidence="11 12">
    <name type="scientific">Desmophyllum pertusum</name>
    <dbReference type="NCBI Taxonomy" id="174260"/>
    <lineage>
        <taxon>Eukaryota</taxon>
        <taxon>Metazoa</taxon>
        <taxon>Cnidaria</taxon>
        <taxon>Anthozoa</taxon>
        <taxon>Hexacorallia</taxon>
        <taxon>Scleractinia</taxon>
        <taxon>Caryophylliina</taxon>
        <taxon>Caryophylliidae</taxon>
        <taxon>Desmophyllum</taxon>
    </lineage>
</organism>
<dbReference type="PROSITE" id="PS50896">
    <property type="entry name" value="LISH"/>
    <property type="match status" value="1"/>
</dbReference>
<feature type="domain" description="Deubiquitinating enzyme MINDY-3/4 conserved" evidence="10">
    <location>
        <begin position="380"/>
        <end position="716"/>
    </location>
</feature>
<feature type="compositionally biased region" description="Basic residues" evidence="9">
    <location>
        <begin position="309"/>
        <end position="319"/>
    </location>
</feature>
<dbReference type="EMBL" id="MU827837">
    <property type="protein sequence ID" value="KAJ7319204.1"/>
    <property type="molecule type" value="Genomic_DNA"/>
</dbReference>
<comment type="function">
    <text evidence="7">Probable hydrolase that can remove 'Lys-48'-linked conjugated ubiquitin from proteins.</text>
</comment>
<dbReference type="SMART" id="SM01174">
    <property type="entry name" value="DUF4205"/>
    <property type="match status" value="1"/>
</dbReference>
<proteinExistence type="inferred from homology"/>
<evidence type="ECO:0000256" key="9">
    <source>
        <dbReference type="SAM" id="MobiDB-lite"/>
    </source>
</evidence>
<evidence type="ECO:0000256" key="4">
    <source>
        <dbReference type="ARBA" id="ARBA00022786"/>
    </source>
</evidence>
<feature type="compositionally biased region" description="Polar residues" evidence="9">
    <location>
        <begin position="82"/>
        <end position="93"/>
    </location>
</feature>
<feature type="region of interest" description="Disordered" evidence="9">
    <location>
        <begin position="143"/>
        <end position="162"/>
    </location>
</feature>
<keyword evidence="3 8" id="KW-0645">Protease</keyword>
<dbReference type="InterPro" id="IPR039785">
    <property type="entry name" value="MINY3/4"/>
</dbReference>
<keyword evidence="4 8" id="KW-0833">Ubl conjugation pathway</keyword>
<evidence type="ECO:0000256" key="1">
    <source>
        <dbReference type="ARBA" id="ARBA00000707"/>
    </source>
</evidence>
<dbReference type="OrthoDB" id="10263628at2759"/>
<feature type="compositionally biased region" description="Basic and acidic residues" evidence="9">
    <location>
        <begin position="125"/>
        <end position="134"/>
    </location>
</feature>
<evidence type="ECO:0000256" key="5">
    <source>
        <dbReference type="ARBA" id="ARBA00022801"/>
    </source>
</evidence>
<comment type="similarity">
    <text evidence="2 8">Belongs to the MINDY deubiquitinase family. FAM188 subfamily.</text>
</comment>
<comment type="function">
    <text evidence="8">Hydrolase that can remove 'Lys-48'-linked conjugated ubiquitin from proteins.</text>
</comment>
<dbReference type="AlphaFoldDB" id="A0A9W9YAG4"/>
<dbReference type="Gene3D" id="1.20.960.40">
    <property type="match status" value="1"/>
</dbReference>
<evidence type="ECO:0000256" key="2">
    <source>
        <dbReference type="ARBA" id="ARBA00011074"/>
    </source>
</evidence>